<dbReference type="EMBL" id="MCGO01000055">
    <property type="protein sequence ID" value="ORY36456.1"/>
    <property type="molecule type" value="Genomic_DNA"/>
</dbReference>
<name>A0A1Y2BNY4_9FUNG</name>
<dbReference type="AlphaFoldDB" id="A0A1Y2BNY4"/>
<sequence>MPALTNPLIASYENDDVGSAIITRYYHLPKWIIPTESILSIRTLVPHPPTDPWSKAARTFILVTIEREYVLRAPTPELFQRWTFLLSRMSSTPDQVDVDHRYQGKLHHNETDDERNIHDEHDDEDSGSQLNLSTNSRNWESQLNLSSNSRYSEASSYIPYQPAPPPPGLVWAPPPHQVHEILYNPESRSPSRPPTATDQNKPPSRPPTATGPPIEPLPQPPSPRPRTQPISPRPPTQTLTPPSQIPQPPSTSPRPPTSRPPSIRQTVHPESSLQHLQNWQTSVQDLLARQPTSRASILSVSASQLQDPTASQIRRGTPRQSLLYNPAAAAGQYTQPSLAAVPPRVLESLGYSTSAVQEVLYILGPTTPTPTESVLMEYTCIAVPHHLTMILQTVRGHRDAVGGSAGLERVLANVEGVLGDWDVIVVDEMRVASETGDELEEVWRRCVRGGILGKVEGVVLSVKREFGL</sequence>
<dbReference type="PRINTS" id="PR01217">
    <property type="entry name" value="PRICHEXTENSN"/>
</dbReference>
<evidence type="ECO:0000313" key="2">
    <source>
        <dbReference type="EMBL" id="ORY36456.1"/>
    </source>
</evidence>
<dbReference type="Proteomes" id="UP000193642">
    <property type="component" value="Unassembled WGS sequence"/>
</dbReference>
<evidence type="ECO:0000256" key="1">
    <source>
        <dbReference type="SAM" id="MobiDB-lite"/>
    </source>
</evidence>
<feature type="compositionally biased region" description="Polar residues" evidence="1">
    <location>
        <begin position="186"/>
        <end position="201"/>
    </location>
</feature>
<keyword evidence="3" id="KW-1185">Reference proteome</keyword>
<evidence type="ECO:0008006" key="4">
    <source>
        <dbReference type="Google" id="ProtNLM"/>
    </source>
</evidence>
<proteinExistence type="predicted"/>
<reference evidence="2 3" key="1">
    <citation type="submission" date="2016-07" db="EMBL/GenBank/DDBJ databases">
        <title>Pervasive Adenine N6-methylation of Active Genes in Fungi.</title>
        <authorList>
            <consortium name="DOE Joint Genome Institute"/>
            <person name="Mondo S.J."/>
            <person name="Dannebaum R.O."/>
            <person name="Kuo R.C."/>
            <person name="Labutti K."/>
            <person name="Haridas S."/>
            <person name="Kuo A."/>
            <person name="Salamov A."/>
            <person name="Ahrendt S.R."/>
            <person name="Lipzen A."/>
            <person name="Sullivan W."/>
            <person name="Andreopoulos W.B."/>
            <person name="Clum A."/>
            <person name="Lindquist E."/>
            <person name="Daum C."/>
            <person name="Ramamoorthy G.K."/>
            <person name="Gryganskyi A."/>
            <person name="Culley D."/>
            <person name="Magnuson J.K."/>
            <person name="James T.Y."/>
            <person name="O'Malley M.A."/>
            <person name="Stajich J.E."/>
            <person name="Spatafora J.W."/>
            <person name="Visel A."/>
            <person name="Grigoriev I.V."/>
        </authorList>
    </citation>
    <scope>NUCLEOTIDE SEQUENCE [LARGE SCALE GENOMIC DNA]</scope>
    <source>
        <strain evidence="2 3">JEL800</strain>
    </source>
</reference>
<dbReference type="SUPFAM" id="SSF50729">
    <property type="entry name" value="PH domain-like"/>
    <property type="match status" value="1"/>
</dbReference>
<accession>A0A1Y2BNY4</accession>
<feature type="compositionally biased region" description="Polar residues" evidence="1">
    <location>
        <begin position="127"/>
        <end position="138"/>
    </location>
</feature>
<organism evidence="2 3">
    <name type="scientific">Rhizoclosmatium globosum</name>
    <dbReference type="NCBI Taxonomy" id="329046"/>
    <lineage>
        <taxon>Eukaryota</taxon>
        <taxon>Fungi</taxon>
        <taxon>Fungi incertae sedis</taxon>
        <taxon>Chytridiomycota</taxon>
        <taxon>Chytridiomycota incertae sedis</taxon>
        <taxon>Chytridiomycetes</taxon>
        <taxon>Chytridiales</taxon>
        <taxon>Chytriomycetaceae</taxon>
        <taxon>Rhizoclosmatium</taxon>
    </lineage>
</organism>
<dbReference type="OrthoDB" id="2412252at2759"/>
<dbReference type="STRING" id="329046.A0A1Y2BNY4"/>
<feature type="region of interest" description="Disordered" evidence="1">
    <location>
        <begin position="105"/>
        <end position="138"/>
    </location>
</feature>
<evidence type="ECO:0000313" key="3">
    <source>
        <dbReference type="Proteomes" id="UP000193642"/>
    </source>
</evidence>
<comment type="caution">
    <text evidence="2">The sequence shown here is derived from an EMBL/GenBank/DDBJ whole genome shotgun (WGS) entry which is preliminary data.</text>
</comment>
<feature type="compositionally biased region" description="Pro residues" evidence="1">
    <location>
        <begin position="243"/>
        <end position="259"/>
    </location>
</feature>
<gene>
    <name evidence="2" type="ORF">BCR33DRAFT_855200</name>
</gene>
<feature type="region of interest" description="Disordered" evidence="1">
    <location>
        <begin position="184"/>
        <end position="274"/>
    </location>
</feature>
<protein>
    <recommendedName>
        <fullName evidence="4">PH domain-containing protein</fullName>
    </recommendedName>
</protein>
<feature type="compositionally biased region" description="Basic and acidic residues" evidence="1">
    <location>
        <begin position="105"/>
        <end position="120"/>
    </location>
</feature>
<feature type="compositionally biased region" description="Pro residues" evidence="1">
    <location>
        <begin position="203"/>
        <end position="235"/>
    </location>
</feature>